<name>A0ABT2EKS1_9BACT</name>
<dbReference type="Gene3D" id="1.20.1440.60">
    <property type="entry name" value="23S rRNA-intervening sequence"/>
    <property type="match status" value="1"/>
</dbReference>
<dbReference type="InterPro" id="IPR036583">
    <property type="entry name" value="23S_rRNA_IVS_sf"/>
</dbReference>
<dbReference type="EMBL" id="JANUCP010000002">
    <property type="protein sequence ID" value="MCS3918543.1"/>
    <property type="molecule type" value="Genomic_DNA"/>
</dbReference>
<dbReference type="Proteomes" id="UP001204798">
    <property type="component" value="Unassembled WGS sequence"/>
</dbReference>
<evidence type="ECO:0000313" key="2">
    <source>
        <dbReference type="Proteomes" id="UP001204798"/>
    </source>
</evidence>
<dbReference type="CDD" id="cd16377">
    <property type="entry name" value="23S_rRNA_IVP_like"/>
    <property type="match status" value="1"/>
</dbReference>
<keyword evidence="2" id="KW-1185">Reference proteome</keyword>
<dbReference type="Pfam" id="PF05635">
    <property type="entry name" value="23S_rRNA_IVP"/>
    <property type="match status" value="1"/>
</dbReference>
<dbReference type="SUPFAM" id="SSF158446">
    <property type="entry name" value="IVS-encoded protein-like"/>
    <property type="match status" value="1"/>
</dbReference>
<reference evidence="1 2" key="1">
    <citation type="submission" date="2022-08" db="EMBL/GenBank/DDBJ databases">
        <title>Bacterial and archaeal communities from various locations to study Microbial Dark Matter (Phase II).</title>
        <authorList>
            <person name="Stepanauskas R."/>
        </authorList>
    </citation>
    <scope>NUCLEOTIDE SEQUENCE [LARGE SCALE GENOMIC DNA]</scope>
    <source>
        <strain evidence="1 2">PD1</strain>
    </source>
</reference>
<dbReference type="PANTHER" id="PTHR38471">
    <property type="entry name" value="FOUR HELIX BUNDLE PROTEIN"/>
    <property type="match status" value="1"/>
</dbReference>
<dbReference type="PANTHER" id="PTHR38471:SF2">
    <property type="entry name" value="FOUR HELIX BUNDLE PROTEIN"/>
    <property type="match status" value="1"/>
</dbReference>
<dbReference type="NCBIfam" id="TIGR02436">
    <property type="entry name" value="four helix bundle protein"/>
    <property type="match status" value="1"/>
</dbReference>
<gene>
    <name evidence="1" type="ORF">M2350_000943</name>
</gene>
<evidence type="ECO:0000313" key="1">
    <source>
        <dbReference type="EMBL" id="MCS3918543.1"/>
    </source>
</evidence>
<protein>
    <submittedName>
        <fullName evidence="1">Four helix bundle protein</fullName>
    </submittedName>
</protein>
<dbReference type="InterPro" id="IPR012657">
    <property type="entry name" value="23S_rRNA-intervening_sequence"/>
</dbReference>
<organism evidence="1 2">
    <name type="scientific">Candidatus Fervidibacter sacchari</name>
    <dbReference type="NCBI Taxonomy" id="1448929"/>
    <lineage>
        <taxon>Bacteria</taxon>
        <taxon>Candidatus Fervidibacterota</taxon>
        <taxon>Candidatus Fervidibacter</taxon>
    </lineage>
</organism>
<sequence length="145" mass="17205">MKWRIGEQMEKKATIRSYRELDVYQMAMSGAMRIFELTKRFPVEERFSLVDQIRRSSRSVCANIAEAWRKRRYKAAFVSKLSDAETEAAETQVWLEFAFRCGYLDEQTFSEINQHYDQIIGKLVRMIDNPLPWLIAPTSEKKLKR</sequence>
<proteinExistence type="predicted"/>
<accession>A0ABT2EKS1</accession>
<comment type="caution">
    <text evidence="1">The sequence shown here is derived from an EMBL/GenBank/DDBJ whole genome shotgun (WGS) entry which is preliminary data.</text>
</comment>